<accession>A0AA38NVF6</accession>
<dbReference type="EMBL" id="MU807540">
    <property type="protein sequence ID" value="KAJ3831365.1"/>
    <property type="molecule type" value="Genomic_DNA"/>
</dbReference>
<dbReference type="AlphaFoldDB" id="A0AA38NVF6"/>
<evidence type="ECO:0000313" key="1">
    <source>
        <dbReference type="EMBL" id="KAJ3831365.1"/>
    </source>
</evidence>
<evidence type="ECO:0000313" key="2">
    <source>
        <dbReference type="Proteomes" id="UP001163846"/>
    </source>
</evidence>
<protein>
    <submittedName>
        <fullName evidence="1">Uncharacterized protein</fullName>
    </submittedName>
</protein>
<reference evidence="1" key="1">
    <citation type="submission" date="2022-08" db="EMBL/GenBank/DDBJ databases">
        <authorList>
            <consortium name="DOE Joint Genome Institute"/>
            <person name="Min B."/>
            <person name="Riley R."/>
            <person name="Sierra-Patev S."/>
            <person name="Naranjo-Ortiz M."/>
            <person name="Looney B."/>
            <person name="Konkel Z."/>
            <person name="Slot J.C."/>
            <person name="Sakamoto Y."/>
            <person name="Steenwyk J.L."/>
            <person name="Rokas A."/>
            <person name="Carro J."/>
            <person name="Camarero S."/>
            <person name="Ferreira P."/>
            <person name="Molpeceres G."/>
            <person name="Ruiz-Duenas F.J."/>
            <person name="Serrano A."/>
            <person name="Henrissat B."/>
            <person name="Drula E."/>
            <person name="Hughes K.W."/>
            <person name="Mata J.L."/>
            <person name="Ishikawa N.K."/>
            <person name="Vargas-Isla R."/>
            <person name="Ushijima S."/>
            <person name="Smith C.A."/>
            <person name="Ahrendt S."/>
            <person name="Andreopoulos W."/>
            <person name="He G."/>
            <person name="Labutti K."/>
            <person name="Lipzen A."/>
            <person name="Ng V."/>
            <person name="Sandor L."/>
            <person name="Barry K."/>
            <person name="Martinez A.T."/>
            <person name="Xiao Y."/>
            <person name="Gibbons J.G."/>
            <person name="Terashima K."/>
            <person name="Hibbett D.S."/>
            <person name="Grigoriev I.V."/>
        </authorList>
    </citation>
    <scope>NUCLEOTIDE SEQUENCE</scope>
    <source>
        <strain evidence="1">TFB9207</strain>
    </source>
</reference>
<sequence length="310" mass="35781">MFDFEELLSHLVGIGLYLQDVARYLPEKQDFHEPYRTIQELSPYDHLRRFLTLCTTHLYRNIRKCPVTEAVRNTMRSLICVQHQDWEGALHTICVDGAKAGQNWLSDKETSKFAFAAMCWEKSWIPLEIWQARRRESNVVEVVHANVNLEGTNCTLLGGRALQDRENFGIRETYQSKHPYENAMKNIRRKAFAQQKDKRFYDARIESHNVKLIELQARSKRAQDRVQHAFEAVHPHSSSHTFEPSAQVLRAYENAKKAADKVKAALEKQVKQGETLAGKGSGRVNLLLPEQSAHKSGFESNDKGFMWKIT</sequence>
<dbReference type="Proteomes" id="UP001163846">
    <property type="component" value="Unassembled WGS sequence"/>
</dbReference>
<keyword evidence="2" id="KW-1185">Reference proteome</keyword>
<comment type="caution">
    <text evidence="1">The sequence shown here is derived from an EMBL/GenBank/DDBJ whole genome shotgun (WGS) entry which is preliminary data.</text>
</comment>
<gene>
    <name evidence="1" type="ORF">F5878DRAFT_647702</name>
</gene>
<name>A0AA38NVF6_9AGAR</name>
<proteinExistence type="predicted"/>
<organism evidence="1 2">
    <name type="scientific">Lentinula raphanica</name>
    <dbReference type="NCBI Taxonomy" id="153919"/>
    <lineage>
        <taxon>Eukaryota</taxon>
        <taxon>Fungi</taxon>
        <taxon>Dikarya</taxon>
        <taxon>Basidiomycota</taxon>
        <taxon>Agaricomycotina</taxon>
        <taxon>Agaricomycetes</taxon>
        <taxon>Agaricomycetidae</taxon>
        <taxon>Agaricales</taxon>
        <taxon>Marasmiineae</taxon>
        <taxon>Omphalotaceae</taxon>
        <taxon>Lentinula</taxon>
    </lineage>
</organism>